<name>A0A6J5L5R8_9CAUD</name>
<dbReference type="EMBL" id="LR796233">
    <property type="protein sequence ID" value="CAB4129295.1"/>
    <property type="molecule type" value="Genomic_DNA"/>
</dbReference>
<sequence>MYVNNWTLPKPPDELLSKCHEVLLGDPKFKMFQMKKWCLENDLSIVWWEIRDVSDHSYTYDEIAAFYFIEEADATVFTLKYK</sequence>
<proteinExistence type="predicted"/>
<accession>A0A6J5L5R8</accession>
<protein>
    <submittedName>
        <fullName evidence="1">Uncharacterized protein</fullName>
    </submittedName>
</protein>
<gene>
    <name evidence="1" type="ORF">UFOVP112_393</name>
</gene>
<evidence type="ECO:0000313" key="1">
    <source>
        <dbReference type="EMBL" id="CAB4129295.1"/>
    </source>
</evidence>
<reference evidence="1" key="1">
    <citation type="submission" date="2020-04" db="EMBL/GenBank/DDBJ databases">
        <authorList>
            <person name="Chiriac C."/>
            <person name="Salcher M."/>
            <person name="Ghai R."/>
            <person name="Kavagutti S V."/>
        </authorList>
    </citation>
    <scope>NUCLEOTIDE SEQUENCE</scope>
</reference>
<organism evidence="1">
    <name type="scientific">uncultured Caudovirales phage</name>
    <dbReference type="NCBI Taxonomy" id="2100421"/>
    <lineage>
        <taxon>Viruses</taxon>
        <taxon>Duplodnaviria</taxon>
        <taxon>Heunggongvirae</taxon>
        <taxon>Uroviricota</taxon>
        <taxon>Caudoviricetes</taxon>
        <taxon>Peduoviridae</taxon>
        <taxon>Maltschvirus</taxon>
        <taxon>Maltschvirus maltsch</taxon>
    </lineage>
</organism>